<reference evidence="2 3" key="1">
    <citation type="journal article" date="2018" name="Front. Plant Sci.">
        <title>Red Clover (Trifolium pratense) and Zigzag Clover (T. medium) - A Picture of Genomic Similarities and Differences.</title>
        <authorList>
            <person name="Dluhosova J."/>
            <person name="Istvanek J."/>
            <person name="Nedelnik J."/>
            <person name="Repkova J."/>
        </authorList>
    </citation>
    <scope>NUCLEOTIDE SEQUENCE [LARGE SCALE GENOMIC DNA]</scope>
    <source>
        <strain evidence="3">cv. 10/8</strain>
        <tissue evidence="2">Leaf</tissue>
    </source>
</reference>
<evidence type="ECO:0000313" key="2">
    <source>
        <dbReference type="EMBL" id="MCI32796.1"/>
    </source>
</evidence>
<dbReference type="AlphaFoldDB" id="A0A392RAB9"/>
<feature type="compositionally biased region" description="Acidic residues" evidence="1">
    <location>
        <begin position="1"/>
        <end position="17"/>
    </location>
</feature>
<proteinExistence type="predicted"/>
<feature type="region of interest" description="Disordered" evidence="1">
    <location>
        <begin position="1"/>
        <end position="38"/>
    </location>
</feature>
<feature type="non-terminal residue" evidence="2">
    <location>
        <position position="80"/>
    </location>
</feature>
<accession>A0A392RAB9</accession>
<organism evidence="2 3">
    <name type="scientific">Trifolium medium</name>
    <dbReference type="NCBI Taxonomy" id="97028"/>
    <lineage>
        <taxon>Eukaryota</taxon>
        <taxon>Viridiplantae</taxon>
        <taxon>Streptophyta</taxon>
        <taxon>Embryophyta</taxon>
        <taxon>Tracheophyta</taxon>
        <taxon>Spermatophyta</taxon>
        <taxon>Magnoliopsida</taxon>
        <taxon>eudicotyledons</taxon>
        <taxon>Gunneridae</taxon>
        <taxon>Pentapetalae</taxon>
        <taxon>rosids</taxon>
        <taxon>fabids</taxon>
        <taxon>Fabales</taxon>
        <taxon>Fabaceae</taxon>
        <taxon>Papilionoideae</taxon>
        <taxon>50 kb inversion clade</taxon>
        <taxon>NPAAA clade</taxon>
        <taxon>Hologalegina</taxon>
        <taxon>IRL clade</taxon>
        <taxon>Trifolieae</taxon>
        <taxon>Trifolium</taxon>
    </lineage>
</organism>
<keyword evidence="3" id="KW-1185">Reference proteome</keyword>
<dbReference type="EMBL" id="LXQA010198777">
    <property type="protein sequence ID" value="MCI32796.1"/>
    <property type="molecule type" value="Genomic_DNA"/>
</dbReference>
<sequence>MDNSDEFLDVNFDEDGDNEHSASGEESESIEYTDHNVSDDSIENYDSVVIDGRFVRINTMTADDIEGLNFGSEKEAYGFY</sequence>
<evidence type="ECO:0000256" key="1">
    <source>
        <dbReference type="SAM" id="MobiDB-lite"/>
    </source>
</evidence>
<evidence type="ECO:0000313" key="3">
    <source>
        <dbReference type="Proteomes" id="UP000265520"/>
    </source>
</evidence>
<protein>
    <submittedName>
        <fullName evidence="2">Uncharacterized protein</fullName>
    </submittedName>
</protein>
<name>A0A392RAB9_9FABA</name>
<comment type="caution">
    <text evidence="2">The sequence shown here is derived from an EMBL/GenBank/DDBJ whole genome shotgun (WGS) entry which is preliminary data.</text>
</comment>
<dbReference type="Proteomes" id="UP000265520">
    <property type="component" value="Unassembled WGS sequence"/>
</dbReference>